<dbReference type="PANTHER" id="PTHR33930:SF2">
    <property type="entry name" value="BLR3452 PROTEIN"/>
    <property type="match status" value="1"/>
</dbReference>
<dbReference type="EMBL" id="BAABGT010000075">
    <property type="protein sequence ID" value="GAA4552681.1"/>
    <property type="molecule type" value="Genomic_DNA"/>
</dbReference>
<protein>
    <recommendedName>
        <fullName evidence="3">Carboxymuconolactone decarboxylase family protein</fullName>
    </recommendedName>
</protein>
<reference evidence="2" key="1">
    <citation type="journal article" date="2019" name="Int. J. Syst. Evol. Microbiol.">
        <title>The Global Catalogue of Microorganisms (GCM) 10K type strain sequencing project: providing services to taxonomists for standard genome sequencing and annotation.</title>
        <authorList>
            <consortium name="The Broad Institute Genomics Platform"/>
            <consortium name="The Broad Institute Genome Sequencing Center for Infectious Disease"/>
            <person name="Wu L."/>
            <person name="Ma J."/>
        </authorList>
    </citation>
    <scope>NUCLEOTIDE SEQUENCE [LARGE SCALE GENOMIC DNA]</scope>
    <source>
        <strain evidence="2">JCM 17906</strain>
    </source>
</reference>
<dbReference type="Gene3D" id="1.20.1290.10">
    <property type="entry name" value="AhpD-like"/>
    <property type="match status" value="1"/>
</dbReference>
<evidence type="ECO:0008006" key="3">
    <source>
        <dbReference type="Google" id="ProtNLM"/>
    </source>
</evidence>
<sequence length="221" mass="23492">MSRLVRLTDLRDEAEKLLTAVPDGDPLDEPSGALVRLAVNASVCTLDPAGIDDAIGRALDAGVTPEQVHETLVLVSALGVHTLMEGSRRLSTALRARGLPATHEDPTRTALRARLVGTDPYWAEFEREVPGFLDALLEHSPEAYEAFFAYCAVPWTTGTVRARTKELMAMACDATPTHRYLPGMRLHLANAVRLGTGAVAIRKALQIGAAAPSHPGVAGAG</sequence>
<evidence type="ECO:0000313" key="1">
    <source>
        <dbReference type="EMBL" id="GAA4552681.1"/>
    </source>
</evidence>
<keyword evidence="2" id="KW-1185">Reference proteome</keyword>
<organism evidence="1 2">
    <name type="scientific">Pseudonocardia xishanensis</name>
    <dbReference type="NCBI Taxonomy" id="630995"/>
    <lineage>
        <taxon>Bacteria</taxon>
        <taxon>Bacillati</taxon>
        <taxon>Actinomycetota</taxon>
        <taxon>Actinomycetes</taxon>
        <taxon>Pseudonocardiales</taxon>
        <taxon>Pseudonocardiaceae</taxon>
        <taxon>Pseudonocardia</taxon>
    </lineage>
</organism>
<dbReference type="SUPFAM" id="SSF69118">
    <property type="entry name" value="AhpD-like"/>
    <property type="match status" value="1"/>
</dbReference>
<comment type="caution">
    <text evidence="1">The sequence shown here is derived from an EMBL/GenBank/DDBJ whole genome shotgun (WGS) entry which is preliminary data.</text>
</comment>
<gene>
    <name evidence="1" type="ORF">GCM10023175_46880</name>
</gene>
<dbReference type="RefSeq" id="WP_345422476.1">
    <property type="nucleotide sequence ID" value="NZ_BAABGT010000075.1"/>
</dbReference>
<name>A0ABP8RWP6_9PSEU</name>
<proteinExistence type="predicted"/>
<dbReference type="InterPro" id="IPR029032">
    <property type="entry name" value="AhpD-like"/>
</dbReference>
<dbReference type="PANTHER" id="PTHR33930">
    <property type="entry name" value="ALKYL HYDROPEROXIDE REDUCTASE AHPD"/>
    <property type="match status" value="1"/>
</dbReference>
<evidence type="ECO:0000313" key="2">
    <source>
        <dbReference type="Proteomes" id="UP001501598"/>
    </source>
</evidence>
<accession>A0ABP8RWP6</accession>
<dbReference type="Proteomes" id="UP001501598">
    <property type="component" value="Unassembled WGS sequence"/>
</dbReference>